<organism evidence="1">
    <name type="scientific">viral metagenome</name>
    <dbReference type="NCBI Taxonomy" id="1070528"/>
    <lineage>
        <taxon>unclassified sequences</taxon>
        <taxon>metagenomes</taxon>
        <taxon>organismal metagenomes</taxon>
    </lineage>
</organism>
<accession>A0A6C0HX34</accession>
<evidence type="ECO:0000313" key="1">
    <source>
        <dbReference type="EMBL" id="QHT84716.1"/>
    </source>
</evidence>
<reference evidence="1" key="1">
    <citation type="journal article" date="2020" name="Nature">
        <title>Giant virus diversity and host interactions through global metagenomics.</title>
        <authorList>
            <person name="Schulz F."/>
            <person name="Roux S."/>
            <person name="Paez-Espino D."/>
            <person name="Jungbluth S."/>
            <person name="Walsh D.A."/>
            <person name="Denef V.J."/>
            <person name="McMahon K.D."/>
            <person name="Konstantinidis K.T."/>
            <person name="Eloe-Fadrosh E.A."/>
            <person name="Kyrpides N.C."/>
            <person name="Woyke T."/>
        </authorList>
    </citation>
    <scope>NUCLEOTIDE SEQUENCE</scope>
    <source>
        <strain evidence="1">GVMAG-M-3300023184-177</strain>
    </source>
</reference>
<proteinExistence type="predicted"/>
<sequence length="136" mass="16304">MDYISNLLSYMKGFFISNKEDIIEEPIINIIDNITSHPTITNEEVYYFFINTANIFNASKLLVKRLTEYKDKTIKIYLLKSDILEPLFKNSVIVDDNKIDRIEYQLSKHRRHLHTMVDAIDSFIEYNKIKYYTIFY</sequence>
<dbReference type="EMBL" id="MN740024">
    <property type="protein sequence ID" value="QHT84716.1"/>
    <property type="molecule type" value="Genomic_DNA"/>
</dbReference>
<protein>
    <submittedName>
        <fullName evidence="1">Uncharacterized protein</fullName>
    </submittedName>
</protein>
<name>A0A6C0HX34_9ZZZZ</name>
<dbReference type="AlphaFoldDB" id="A0A6C0HX34"/>